<reference evidence="1 2" key="1">
    <citation type="submission" date="2016-07" db="EMBL/GenBank/DDBJ databases">
        <title>Pervasive Adenine N6-methylation of Active Genes in Fungi.</title>
        <authorList>
            <consortium name="DOE Joint Genome Institute"/>
            <person name="Mondo S.J."/>
            <person name="Dannebaum R.O."/>
            <person name="Kuo R.C."/>
            <person name="Labutti K."/>
            <person name="Haridas S."/>
            <person name="Kuo A."/>
            <person name="Salamov A."/>
            <person name="Ahrendt S.R."/>
            <person name="Lipzen A."/>
            <person name="Sullivan W."/>
            <person name="Andreopoulos W.B."/>
            <person name="Clum A."/>
            <person name="Lindquist E."/>
            <person name="Daum C."/>
            <person name="Ramamoorthy G.K."/>
            <person name="Gryganskyi A."/>
            <person name="Culley D."/>
            <person name="Magnuson J.K."/>
            <person name="James T.Y."/>
            <person name="O'Malley M.A."/>
            <person name="Stajich J.E."/>
            <person name="Spatafora J.W."/>
            <person name="Visel A."/>
            <person name="Grigoriev I.V."/>
        </authorList>
    </citation>
    <scope>NUCLEOTIDE SEQUENCE [LARGE SCALE GENOMIC DNA]</scope>
    <source>
        <strain evidence="1 2">PL171</strain>
    </source>
</reference>
<keyword evidence="2" id="KW-1185">Reference proteome</keyword>
<dbReference type="EMBL" id="MCFL01000017">
    <property type="protein sequence ID" value="ORZ36450.1"/>
    <property type="molecule type" value="Genomic_DNA"/>
</dbReference>
<name>A0A1Y2HPD6_9FUNG</name>
<proteinExistence type="predicted"/>
<comment type="caution">
    <text evidence="1">The sequence shown here is derived from an EMBL/GenBank/DDBJ whole genome shotgun (WGS) entry which is preliminary data.</text>
</comment>
<dbReference type="Proteomes" id="UP000193411">
    <property type="component" value="Unassembled WGS sequence"/>
</dbReference>
<dbReference type="AlphaFoldDB" id="A0A1Y2HPD6"/>
<sequence length="304" mass="32545">MGEMLSHQYDLEYLLVHELIHSLGFGQDLVLHHPAPLPSRLSPAFDSHPLTDPSASFTRFSHPSIWNRFTQLNSTPLVTYKHVLDAAVADVIAQGELRPAPAPSSNLNVRYYRPADVYLALAGHVRGSRAMRDMYDLATTNGSLVFDTGAWPATPTPTATGTGTKAIRVELETGLVPFAKASSAGHIRIGGAGGGGHVNGTAMDQDGLMGWQLKRGVKVSSVGIGQRTRSVLGALGYTLMGQAWVTRRGVAKVDVDEVQRMRQDALAVESQRNMSCGGAGVRDAAAWAGAFGVVVAWIVHRGWV</sequence>
<evidence type="ECO:0000313" key="2">
    <source>
        <dbReference type="Proteomes" id="UP000193411"/>
    </source>
</evidence>
<organism evidence="1 2">
    <name type="scientific">Catenaria anguillulae PL171</name>
    <dbReference type="NCBI Taxonomy" id="765915"/>
    <lineage>
        <taxon>Eukaryota</taxon>
        <taxon>Fungi</taxon>
        <taxon>Fungi incertae sedis</taxon>
        <taxon>Blastocladiomycota</taxon>
        <taxon>Blastocladiomycetes</taxon>
        <taxon>Blastocladiales</taxon>
        <taxon>Catenariaceae</taxon>
        <taxon>Catenaria</taxon>
    </lineage>
</organism>
<gene>
    <name evidence="1" type="ORF">BCR44DRAFT_38402</name>
</gene>
<evidence type="ECO:0000313" key="1">
    <source>
        <dbReference type="EMBL" id="ORZ36450.1"/>
    </source>
</evidence>
<accession>A0A1Y2HPD6</accession>
<protein>
    <submittedName>
        <fullName evidence="1">Uncharacterized protein</fullName>
    </submittedName>
</protein>